<dbReference type="Proteomes" id="UP001254848">
    <property type="component" value="Unassembled WGS sequence"/>
</dbReference>
<evidence type="ECO:0000259" key="5">
    <source>
        <dbReference type="PROSITE" id="PS50931"/>
    </source>
</evidence>
<organism evidence="6 7">
    <name type="scientific">Anaeroselena agilis</name>
    <dbReference type="NCBI Taxonomy" id="3063788"/>
    <lineage>
        <taxon>Bacteria</taxon>
        <taxon>Bacillati</taxon>
        <taxon>Bacillota</taxon>
        <taxon>Negativicutes</taxon>
        <taxon>Acetonemataceae</taxon>
        <taxon>Anaeroselena</taxon>
    </lineage>
</organism>
<feature type="domain" description="HTH lysR-type" evidence="5">
    <location>
        <begin position="1"/>
        <end position="58"/>
    </location>
</feature>
<dbReference type="PANTHER" id="PTHR30346:SF0">
    <property type="entry name" value="HCA OPERON TRANSCRIPTIONAL ACTIVATOR HCAR"/>
    <property type="match status" value="1"/>
</dbReference>
<name>A0ABU3NZ02_9FIRM</name>
<dbReference type="SUPFAM" id="SSF53850">
    <property type="entry name" value="Periplasmic binding protein-like II"/>
    <property type="match status" value="1"/>
</dbReference>
<sequence>MTFQQIKYVLEIARCGSISKATKNLFVAQPYLSNLLKELEAEIGITIFIRNSKGVELTDAGKEFIGYVKPLLEQREKILEMYSSQKFSPTFHFSVSLQHFPFVIKSFVEFFYSKKPEKYELHVREVGMYRVISDVFDKKSDIGIIYISDMTERFIKKVLSSKKLEFHEIARITPCVFFNKNHPMANKEQIEIREMQEYPFISFEREAFAALDYSEEVILRGFAPTQKSIYIEDRATIINLLTHTDAFSIGSGILPHGYQDQEIISRPIAHYEGYVKLGYITHASTVLNDDLHEFIDSVRRNIPD</sequence>
<dbReference type="EMBL" id="JAUOZS010000001">
    <property type="protein sequence ID" value="MDT8902032.1"/>
    <property type="molecule type" value="Genomic_DNA"/>
</dbReference>
<dbReference type="InterPro" id="IPR036388">
    <property type="entry name" value="WH-like_DNA-bd_sf"/>
</dbReference>
<gene>
    <name evidence="6" type="ORF">Q4T40_12320</name>
</gene>
<evidence type="ECO:0000256" key="2">
    <source>
        <dbReference type="ARBA" id="ARBA00023015"/>
    </source>
</evidence>
<dbReference type="Gene3D" id="3.40.190.10">
    <property type="entry name" value="Periplasmic binding protein-like II"/>
    <property type="match status" value="2"/>
</dbReference>
<comment type="similarity">
    <text evidence="1">Belongs to the LysR transcriptional regulatory family.</text>
</comment>
<keyword evidence="7" id="KW-1185">Reference proteome</keyword>
<dbReference type="SUPFAM" id="SSF46785">
    <property type="entry name" value="Winged helix' DNA-binding domain"/>
    <property type="match status" value="1"/>
</dbReference>
<dbReference type="InterPro" id="IPR000847">
    <property type="entry name" value="LysR_HTH_N"/>
</dbReference>
<reference evidence="6 7" key="1">
    <citation type="submission" date="2023-07" db="EMBL/GenBank/DDBJ databases">
        <title>The novel representative of Negativicutes class, Anaeroselena agilis gen. nov. sp. nov.</title>
        <authorList>
            <person name="Prokofeva M.I."/>
            <person name="Elcheninov A.G."/>
            <person name="Klyukina A."/>
            <person name="Kublanov I.V."/>
            <person name="Frolov E.N."/>
            <person name="Podosokorskaya O.A."/>
        </authorList>
    </citation>
    <scope>NUCLEOTIDE SEQUENCE [LARGE SCALE GENOMIC DNA]</scope>
    <source>
        <strain evidence="6 7">4137-cl</strain>
    </source>
</reference>
<evidence type="ECO:0000313" key="7">
    <source>
        <dbReference type="Proteomes" id="UP001254848"/>
    </source>
</evidence>
<dbReference type="CDD" id="cd05466">
    <property type="entry name" value="PBP2_LTTR_substrate"/>
    <property type="match status" value="1"/>
</dbReference>
<keyword evidence="2" id="KW-0805">Transcription regulation</keyword>
<keyword evidence="4" id="KW-0804">Transcription</keyword>
<accession>A0ABU3NZ02</accession>
<dbReference type="RefSeq" id="WP_413780523.1">
    <property type="nucleotide sequence ID" value="NZ_JAUOZS010000001.1"/>
</dbReference>
<dbReference type="Pfam" id="PF03466">
    <property type="entry name" value="LysR_substrate"/>
    <property type="match status" value="1"/>
</dbReference>
<dbReference type="InterPro" id="IPR005119">
    <property type="entry name" value="LysR_subst-bd"/>
</dbReference>
<keyword evidence="3" id="KW-0238">DNA-binding</keyword>
<dbReference type="Pfam" id="PF00126">
    <property type="entry name" value="HTH_1"/>
    <property type="match status" value="1"/>
</dbReference>
<evidence type="ECO:0000313" key="6">
    <source>
        <dbReference type="EMBL" id="MDT8902032.1"/>
    </source>
</evidence>
<dbReference type="PRINTS" id="PR00039">
    <property type="entry name" value="HTHLYSR"/>
</dbReference>
<evidence type="ECO:0000256" key="1">
    <source>
        <dbReference type="ARBA" id="ARBA00009437"/>
    </source>
</evidence>
<dbReference type="Gene3D" id="1.10.10.10">
    <property type="entry name" value="Winged helix-like DNA-binding domain superfamily/Winged helix DNA-binding domain"/>
    <property type="match status" value="1"/>
</dbReference>
<dbReference type="PANTHER" id="PTHR30346">
    <property type="entry name" value="TRANSCRIPTIONAL DUAL REGULATOR HCAR-RELATED"/>
    <property type="match status" value="1"/>
</dbReference>
<dbReference type="PROSITE" id="PS50931">
    <property type="entry name" value="HTH_LYSR"/>
    <property type="match status" value="1"/>
</dbReference>
<comment type="caution">
    <text evidence="6">The sequence shown here is derived from an EMBL/GenBank/DDBJ whole genome shotgun (WGS) entry which is preliminary data.</text>
</comment>
<evidence type="ECO:0000256" key="4">
    <source>
        <dbReference type="ARBA" id="ARBA00023163"/>
    </source>
</evidence>
<dbReference type="InterPro" id="IPR036390">
    <property type="entry name" value="WH_DNA-bd_sf"/>
</dbReference>
<protein>
    <submittedName>
        <fullName evidence="6">LysR family transcriptional regulator</fullName>
    </submittedName>
</protein>
<evidence type="ECO:0000256" key="3">
    <source>
        <dbReference type="ARBA" id="ARBA00023125"/>
    </source>
</evidence>
<proteinExistence type="inferred from homology"/>